<protein>
    <submittedName>
        <fullName evidence="2">Uncharacterized protein</fullName>
    </submittedName>
</protein>
<keyword evidence="1" id="KW-1133">Transmembrane helix</keyword>
<gene>
    <name evidence="2" type="ORF">Ahy_B03g061976</name>
</gene>
<evidence type="ECO:0000256" key="1">
    <source>
        <dbReference type="SAM" id="Phobius"/>
    </source>
</evidence>
<dbReference type="EMBL" id="SDMP01000013">
    <property type="protein sequence ID" value="RYR17201.1"/>
    <property type="molecule type" value="Genomic_DNA"/>
</dbReference>
<comment type="caution">
    <text evidence="2">The sequence shown here is derived from an EMBL/GenBank/DDBJ whole genome shotgun (WGS) entry which is preliminary data.</text>
</comment>
<dbReference type="Proteomes" id="UP000289738">
    <property type="component" value="Chromosome B03"/>
</dbReference>
<organism evidence="2 3">
    <name type="scientific">Arachis hypogaea</name>
    <name type="common">Peanut</name>
    <dbReference type="NCBI Taxonomy" id="3818"/>
    <lineage>
        <taxon>Eukaryota</taxon>
        <taxon>Viridiplantae</taxon>
        <taxon>Streptophyta</taxon>
        <taxon>Embryophyta</taxon>
        <taxon>Tracheophyta</taxon>
        <taxon>Spermatophyta</taxon>
        <taxon>Magnoliopsida</taxon>
        <taxon>eudicotyledons</taxon>
        <taxon>Gunneridae</taxon>
        <taxon>Pentapetalae</taxon>
        <taxon>rosids</taxon>
        <taxon>fabids</taxon>
        <taxon>Fabales</taxon>
        <taxon>Fabaceae</taxon>
        <taxon>Papilionoideae</taxon>
        <taxon>50 kb inversion clade</taxon>
        <taxon>dalbergioids sensu lato</taxon>
        <taxon>Dalbergieae</taxon>
        <taxon>Pterocarpus clade</taxon>
        <taxon>Arachis</taxon>
    </lineage>
</organism>
<feature type="transmembrane region" description="Helical" evidence="1">
    <location>
        <begin position="43"/>
        <end position="62"/>
    </location>
</feature>
<keyword evidence="3" id="KW-1185">Reference proteome</keyword>
<keyword evidence="1" id="KW-0812">Transmembrane</keyword>
<proteinExistence type="predicted"/>
<name>A0A444ZSK2_ARAHY</name>
<accession>A0A444ZSK2</accession>
<sequence length="156" mass="16544">MASRGPSSKSASSCVVSFCNCFSLLATSSSVRGSAYASGCFFLLPLALMAVVVMFVSCYRILGLSFCLGPNVVVTRVYGPKWKASGPYIYWAFIAVVMKECSKTLPGNARLQGRELATATCSCCASFLVQIVLCGLLCTSFGKGKQEEEERGGGIL</sequence>
<keyword evidence="1" id="KW-0472">Membrane</keyword>
<dbReference type="AlphaFoldDB" id="A0A444ZSK2"/>
<evidence type="ECO:0000313" key="2">
    <source>
        <dbReference type="EMBL" id="RYR17201.1"/>
    </source>
</evidence>
<reference evidence="2 3" key="1">
    <citation type="submission" date="2019-01" db="EMBL/GenBank/DDBJ databases">
        <title>Sequencing of cultivated peanut Arachis hypogaea provides insights into genome evolution and oil improvement.</title>
        <authorList>
            <person name="Chen X."/>
        </authorList>
    </citation>
    <scope>NUCLEOTIDE SEQUENCE [LARGE SCALE GENOMIC DNA]</scope>
    <source>
        <strain evidence="3">cv. Fuhuasheng</strain>
        <tissue evidence="2">Leaves</tissue>
    </source>
</reference>
<evidence type="ECO:0000313" key="3">
    <source>
        <dbReference type="Proteomes" id="UP000289738"/>
    </source>
</evidence>